<evidence type="ECO:0000259" key="1">
    <source>
        <dbReference type="Pfam" id="PF02559"/>
    </source>
</evidence>
<reference evidence="3 5" key="1">
    <citation type="submission" date="2016-10" db="EMBL/GenBank/DDBJ databases">
        <title>Draft genome sequences of four alkaliphilic bacteria belonging to the Anaerobacillus genus.</title>
        <authorList>
            <person name="Bassil N.M."/>
            <person name="Lloyd J.R."/>
        </authorList>
    </citation>
    <scope>NUCLEOTIDE SEQUENCE [LARGE SCALE GENOMIC DNA]</scope>
    <source>
        <strain evidence="3 5">NB2006</strain>
    </source>
</reference>
<keyword evidence="5" id="KW-1185">Reference proteome</keyword>
<evidence type="ECO:0000313" key="4">
    <source>
        <dbReference type="EMBL" id="QOY35238.1"/>
    </source>
</evidence>
<dbReference type="EMBL" id="CP063356">
    <property type="protein sequence ID" value="QOY35238.1"/>
    <property type="molecule type" value="Genomic_DNA"/>
</dbReference>
<evidence type="ECO:0000259" key="2">
    <source>
        <dbReference type="Pfam" id="PF21095"/>
    </source>
</evidence>
<dbReference type="InterPro" id="IPR036101">
    <property type="entry name" value="CarD-like/TRCF_RID_sf"/>
</dbReference>
<dbReference type="Pfam" id="PF02559">
    <property type="entry name" value="CarD_TRCF_RID"/>
    <property type="match status" value="1"/>
</dbReference>
<dbReference type="PANTHER" id="PTHR38447">
    <property type="entry name" value="TRANSCRIPTION FACTOR YDEB-RELATED"/>
    <property type="match status" value="1"/>
</dbReference>
<dbReference type="OrthoDB" id="9786074at2"/>
<dbReference type="Proteomes" id="UP000180175">
    <property type="component" value="Chromosome"/>
</dbReference>
<sequence>MFKIGDEVVYPPYGAGYVSAIEEQSFTNRKEIYHVIKLLFEELSVFVPSKMLSSRNVRLALDLQGMKKQISNDVTFDFSTRPINKNIKHYENILLTGNIALTISVMTAILNKKISERLNQTEREFYTKLYGIVLSEIMVSERVKKRDAEKLLDGLLKEILLKD</sequence>
<dbReference type="EMBL" id="LQXD01000029">
    <property type="protein sequence ID" value="OIJ22764.1"/>
    <property type="molecule type" value="Genomic_DNA"/>
</dbReference>
<dbReference type="KEGG" id="aia:AWH56_021480"/>
<protein>
    <submittedName>
        <fullName evidence="3">Uncharacterized protein</fullName>
    </submittedName>
</protein>
<dbReference type="GO" id="GO:0009303">
    <property type="term" value="P:rRNA transcription"/>
    <property type="evidence" value="ECO:0007669"/>
    <property type="project" value="TreeGrafter"/>
</dbReference>
<name>A0A1S2MDZ6_9BACI</name>
<evidence type="ECO:0000313" key="3">
    <source>
        <dbReference type="EMBL" id="OIJ22764.1"/>
    </source>
</evidence>
<dbReference type="SUPFAM" id="SSF141259">
    <property type="entry name" value="CarD-like"/>
    <property type="match status" value="1"/>
</dbReference>
<dbReference type="Pfam" id="PF21095">
    <property type="entry name" value="CarD_C"/>
    <property type="match status" value="1"/>
</dbReference>
<dbReference type="InterPro" id="IPR042215">
    <property type="entry name" value="CarD-like_C"/>
</dbReference>
<accession>A0A1S2MDZ6</accession>
<feature type="domain" description="CarD C-terminal" evidence="2">
    <location>
        <begin position="83"/>
        <end position="153"/>
    </location>
</feature>
<gene>
    <name evidence="4" type="ORF">AWH56_021480</name>
    <name evidence="3" type="ORF">AWH56_04670</name>
</gene>
<dbReference type="Gene3D" id="1.20.58.1290">
    <property type="entry name" value="CarD-like, C-terminal domain"/>
    <property type="match status" value="1"/>
</dbReference>
<reference evidence="4 5" key="2">
    <citation type="journal article" date="2017" name="Genome Announc.">
        <title>Draft Genome Sequences of Four Alkaliphilic Bacteria Belonging to the Anaerobacillus Genus.</title>
        <authorList>
            <person name="Bassil N.M."/>
            <person name="Lloyd J.R."/>
        </authorList>
    </citation>
    <scope>NUCLEOTIDE SEQUENCE [LARGE SCALE GENOMIC DNA]</scope>
    <source>
        <strain evidence="4 5">NB2006</strain>
    </source>
</reference>
<dbReference type="InterPro" id="IPR048792">
    <property type="entry name" value="CarD_C"/>
</dbReference>
<reference evidence="4" key="4">
    <citation type="submission" date="2020-10" db="EMBL/GenBank/DDBJ databases">
        <authorList>
            <person name="Bassil N.M."/>
            <person name="Lloyd J.R."/>
        </authorList>
    </citation>
    <scope>NUCLEOTIDE SEQUENCE</scope>
    <source>
        <strain evidence="4">NB2006</strain>
    </source>
</reference>
<feature type="domain" description="CarD-like/TRCF RNAP-interacting" evidence="1">
    <location>
        <begin position="2"/>
        <end position="52"/>
    </location>
</feature>
<reference evidence="4 5" key="3">
    <citation type="journal article" date="2019" name="Int. J. Syst. Evol. Microbiol.">
        <title>Anaerobacillus isosaccharinicus sp. nov., an alkaliphilic bacterium which degrades isosaccharinic acid.</title>
        <authorList>
            <person name="Bassil N.M."/>
            <person name="Lloyd J.R."/>
        </authorList>
    </citation>
    <scope>NUCLEOTIDE SEQUENCE [LARGE SCALE GENOMIC DNA]</scope>
    <source>
        <strain evidence="4 5">NB2006</strain>
    </source>
</reference>
<dbReference type="RefSeq" id="WP_071316018.1">
    <property type="nucleotide sequence ID" value="NZ_CP063356.2"/>
</dbReference>
<dbReference type="PANTHER" id="PTHR38447:SF1">
    <property type="entry name" value="RNA POLYMERASE-BINDING TRANSCRIPTION FACTOR CARD"/>
    <property type="match status" value="1"/>
</dbReference>
<dbReference type="InterPro" id="IPR052531">
    <property type="entry name" value="CarD-like_regulator"/>
</dbReference>
<dbReference type="InterPro" id="IPR003711">
    <property type="entry name" value="CarD-like/TRCF_RID"/>
</dbReference>
<organism evidence="3 5">
    <name type="scientific">Anaerobacillus isosaccharinicus</name>
    <dbReference type="NCBI Taxonomy" id="1532552"/>
    <lineage>
        <taxon>Bacteria</taxon>
        <taxon>Bacillati</taxon>
        <taxon>Bacillota</taxon>
        <taxon>Bacilli</taxon>
        <taxon>Bacillales</taxon>
        <taxon>Bacillaceae</taxon>
        <taxon>Anaerobacillus</taxon>
    </lineage>
</organism>
<dbReference type="Gene3D" id="2.40.10.170">
    <property type="match status" value="1"/>
</dbReference>
<dbReference type="AlphaFoldDB" id="A0A1S2MDZ6"/>
<evidence type="ECO:0000313" key="5">
    <source>
        <dbReference type="Proteomes" id="UP000180175"/>
    </source>
</evidence>
<proteinExistence type="predicted"/>